<dbReference type="InterPro" id="IPR008979">
    <property type="entry name" value="Galactose-bd-like_sf"/>
</dbReference>
<protein>
    <submittedName>
        <fullName evidence="3">CocE/NonD family hydrolase</fullName>
    </submittedName>
</protein>
<dbReference type="Gene3D" id="2.60.120.260">
    <property type="entry name" value="Galactose-binding domain-like"/>
    <property type="match status" value="1"/>
</dbReference>
<keyword evidence="1 3" id="KW-0378">Hydrolase</keyword>
<dbReference type="Proteomes" id="UP001049518">
    <property type="component" value="Chromosome"/>
</dbReference>
<dbReference type="Pfam" id="PF02129">
    <property type="entry name" value="Peptidase_S15"/>
    <property type="match status" value="2"/>
</dbReference>
<dbReference type="SUPFAM" id="SSF53474">
    <property type="entry name" value="alpha/beta-Hydrolases"/>
    <property type="match status" value="1"/>
</dbReference>
<evidence type="ECO:0000313" key="3">
    <source>
        <dbReference type="EMBL" id="QXJ22257.1"/>
    </source>
</evidence>
<evidence type="ECO:0000259" key="2">
    <source>
        <dbReference type="SMART" id="SM00939"/>
    </source>
</evidence>
<gene>
    <name evidence="3" type="ORF">AGRA3207_003232</name>
</gene>
<dbReference type="RefSeq" id="WP_231335476.1">
    <property type="nucleotide sequence ID" value="NZ_CP059572.1"/>
</dbReference>
<dbReference type="EMBL" id="CP059572">
    <property type="protein sequence ID" value="QXJ22257.1"/>
    <property type="molecule type" value="Genomic_DNA"/>
</dbReference>
<dbReference type="InterPro" id="IPR013736">
    <property type="entry name" value="Xaa-Pro_dipept_C"/>
</dbReference>
<dbReference type="InterPro" id="IPR005674">
    <property type="entry name" value="CocE/Ser_esterase"/>
</dbReference>
<proteinExistence type="predicted"/>
<keyword evidence="4" id="KW-1185">Reference proteome</keyword>
<dbReference type="SMART" id="SM00939">
    <property type="entry name" value="PepX_C"/>
    <property type="match status" value="1"/>
</dbReference>
<evidence type="ECO:0000313" key="4">
    <source>
        <dbReference type="Proteomes" id="UP001049518"/>
    </source>
</evidence>
<dbReference type="InterPro" id="IPR000383">
    <property type="entry name" value="Xaa-Pro-like_dom"/>
</dbReference>
<dbReference type="Gene3D" id="3.40.50.1820">
    <property type="entry name" value="alpha/beta hydrolase"/>
    <property type="match status" value="1"/>
</dbReference>
<reference evidence="3" key="1">
    <citation type="submission" date="2020-07" db="EMBL/GenBank/DDBJ databases">
        <authorList>
            <person name="Tarantini F.S."/>
            <person name="Hong K.W."/>
            <person name="Chan K.G."/>
        </authorList>
    </citation>
    <scope>NUCLEOTIDE SEQUENCE</scope>
    <source>
        <strain evidence="3">32-07</strain>
    </source>
</reference>
<dbReference type="Pfam" id="PF08530">
    <property type="entry name" value="PepX_C"/>
    <property type="match status" value="1"/>
</dbReference>
<accession>A0ABX8QXS4</accession>
<sequence length="521" mass="56954">MPSIDFPLPAPELLEAPMSDGARLSVLRYAASRGPAPVVVVITPYRKESAMHLELLQVPVREGYEVLIADVRGIGGSTGPYHGVLSPREVQDGVELLEWTARQEFCDGRTAMIGGSYSGLNQLLIAARRPEGLRCVAPWIAPTDFYRDMWKRGGIPSHTNWGAMAFMSAQRADTRREGLRNFYGEIVGEDFDTELFHRSTPDLSAIEVPALFLGGWYDYFLRGTVRGFQHAGCPKRLVVGPWSHEPFLSDEQSGELASWLGHWLRGEGPDPTAEGANVRLSCLGSDDWEVRGDWPAADEIPWTRWRPVGAEHALPVEACLASTPPPPPSTVDTMVDTTTNSGMRLWGESATFDLTAAERPARLLGPVGLRAVLRAGDGCADVDVHARVSVVRPDGRVHPVTEGRLRASHREVDVKRSLLDQDGDVIVPWHTHTGGLPIEPGVPFTLHVEVYPVHIRLAPGERLRVGLTVVRADESTEPARIMLLPETTVSLPTTVPDSLSTIRPPFSAISAEGYGQGNSRP</sequence>
<dbReference type="InterPro" id="IPR029058">
    <property type="entry name" value="AB_hydrolase_fold"/>
</dbReference>
<dbReference type="GO" id="GO:0016787">
    <property type="term" value="F:hydrolase activity"/>
    <property type="evidence" value="ECO:0007669"/>
    <property type="project" value="UniProtKB-KW"/>
</dbReference>
<dbReference type="NCBIfam" id="TIGR00976">
    <property type="entry name" value="CocE_NonD"/>
    <property type="match status" value="1"/>
</dbReference>
<dbReference type="SUPFAM" id="SSF49785">
    <property type="entry name" value="Galactose-binding domain-like"/>
    <property type="match status" value="1"/>
</dbReference>
<name>A0ABX8QXS4_9ACTN</name>
<evidence type="ECO:0000256" key="1">
    <source>
        <dbReference type="ARBA" id="ARBA00022801"/>
    </source>
</evidence>
<organism evidence="3 4">
    <name type="scientific">Actinomadura graeca</name>
    <dbReference type="NCBI Taxonomy" id="2750812"/>
    <lineage>
        <taxon>Bacteria</taxon>
        <taxon>Bacillati</taxon>
        <taxon>Actinomycetota</taxon>
        <taxon>Actinomycetes</taxon>
        <taxon>Streptosporangiales</taxon>
        <taxon>Thermomonosporaceae</taxon>
        <taxon>Actinomadura</taxon>
    </lineage>
</organism>
<feature type="domain" description="Xaa-Pro dipeptidyl-peptidase C-terminal" evidence="2">
    <location>
        <begin position="257"/>
        <end position="492"/>
    </location>
</feature>